<reference evidence="2" key="1">
    <citation type="submission" date="2016-06" db="EMBL/GenBank/DDBJ databases">
        <title>Parallel loss of symbiosis genes in relatives of nitrogen-fixing non-legume Parasponia.</title>
        <authorList>
            <person name="Van Velzen R."/>
            <person name="Holmer R."/>
            <person name="Bu F."/>
            <person name="Rutten L."/>
            <person name="Van Zeijl A."/>
            <person name="Liu W."/>
            <person name="Santuari L."/>
            <person name="Cao Q."/>
            <person name="Sharma T."/>
            <person name="Shen D."/>
            <person name="Roswanjaya Y."/>
            <person name="Wardhani T."/>
            <person name="Kalhor M.S."/>
            <person name="Jansen J."/>
            <person name="Van den Hoogen J."/>
            <person name="Gungor B."/>
            <person name="Hartog M."/>
            <person name="Hontelez J."/>
            <person name="Verver J."/>
            <person name="Yang W.-C."/>
            <person name="Schijlen E."/>
            <person name="Repin R."/>
            <person name="Schilthuizen M."/>
            <person name="Schranz E."/>
            <person name="Heidstra R."/>
            <person name="Miyata K."/>
            <person name="Fedorova E."/>
            <person name="Kohlen W."/>
            <person name="Bisseling T."/>
            <person name="Smit S."/>
            <person name="Geurts R."/>
        </authorList>
    </citation>
    <scope>NUCLEOTIDE SEQUENCE [LARGE SCALE GENOMIC DNA]</scope>
    <source>
        <strain evidence="2">cv. WU1-14</strain>
    </source>
</reference>
<protein>
    <recommendedName>
        <fullName evidence="3">Tyrosine-protein kinase</fullName>
    </recommendedName>
</protein>
<evidence type="ECO:0008006" key="3">
    <source>
        <dbReference type="Google" id="ProtNLM"/>
    </source>
</evidence>
<sequence length="105" mass="12005">MSKNNGNNHVIEWIKLWLSTAETNNIVDQRLRQDTKNNSVWKALELAMACVSPISTKRPTMTQIVVELKQCLEMEIARTNNCDLTESNGLYEMVSVNTKLRPLAR</sequence>
<dbReference type="STRING" id="3476.A0A2P5BGE2"/>
<dbReference type="Gene3D" id="1.10.510.10">
    <property type="entry name" value="Transferase(Phosphotransferase) domain 1"/>
    <property type="match status" value="1"/>
</dbReference>
<proteinExistence type="predicted"/>
<evidence type="ECO:0000313" key="1">
    <source>
        <dbReference type="EMBL" id="PON47846.1"/>
    </source>
</evidence>
<organism evidence="1 2">
    <name type="scientific">Parasponia andersonii</name>
    <name type="common">Sponia andersonii</name>
    <dbReference type="NCBI Taxonomy" id="3476"/>
    <lineage>
        <taxon>Eukaryota</taxon>
        <taxon>Viridiplantae</taxon>
        <taxon>Streptophyta</taxon>
        <taxon>Embryophyta</taxon>
        <taxon>Tracheophyta</taxon>
        <taxon>Spermatophyta</taxon>
        <taxon>Magnoliopsida</taxon>
        <taxon>eudicotyledons</taxon>
        <taxon>Gunneridae</taxon>
        <taxon>Pentapetalae</taxon>
        <taxon>rosids</taxon>
        <taxon>fabids</taxon>
        <taxon>Rosales</taxon>
        <taxon>Cannabaceae</taxon>
        <taxon>Parasponia</taxon>
    </lineage>
</organism>
<dbReference type="OrthoDB" id="1188652at2759"/>
<keyword evidence="2" id="KW-1185">Reference proteome</keyword>
<comment type="caution">
    <text evidence="1">The sequence shown here is derived from an EMBL/GenBank/DDBJ whole genome shotgun (WGS) entry which is preliminary data.</text>
</comment>
<dbReference type="PANTHER" id="PTHR45631:SF202">
    <property type="entry name" value="SENESCENCE-INDUCED RECEPTOR-LIKE SERINE_THREONINE-PROTEIN KINASE"/>
    <property type="match status" value="1"/>
</dbReference>
<evidence type="ECO:0000313" key="2">
    <source>
        <dbReference type="Proteomes" id="UP000237105"/>
    </source>
</evidence>
<name>A0A2P5BGE2_PARAD</name>
<dbReference type="EMBL" id="JXTB01000287">
    <property type="protein sequence ID" value="PON47846.1"/>
    <property type="molecule type" value="Genomic_DNA"/>
</dbReference>
<accession>A0A2P5BGE2</accession>
<dbReference type="PANTHER" id="PTHR45631">
    <property type="entry name" value="OS07G0107800 PROTEIN-RELATED"/>
    <property type="match status" value="1"/>
</dbReference>
<gene>
    <name evidence="1" type="ORF">PanWU01x14_241560</name>
</gene>
<dbReference type="AlphaFoldDB" id="A0A2P5BGE2"/>
<dbReference type="Proteomes" id="UP000237105">
    <property type="component" value="Unassembled WGS sequence"/>
</dbReference>